<accession>S4TR25</accession>
<proteinExistence type="predicted"/>
<evidence type="ECO:0000313" key="1">
    <source>
        <dbReference type="EMBL" id="AGF89351.1"/>
    </source>
</evidence>
<gene>
    <name evidence="1" type="ORF">SP062_00355</name>
</gene>
<name>S4TR25_9CAUD</name>
<reference evidence="1" key="1">
    <citation type="journal article" date="2013" name="BMC Genomics">
        <title>Genomic characterization provides new insight into Salmonella phage diversity.</title>
        <authorList>
            <person name="Moreno Switt A.I."/>
            <person name="Orsi R.H."/>
            <person name="den Bakker H.C."/>
            <person name="Vongkamjan K."/>
            <person name="Altier C."/>
            <person name="Wiedmann M."/>
        </authorList>
    </citation>
    <scope>NUCLEOTIDE SEQUENCE</scope>
</reference>
<dbReference type="EMBL" id="KC139636">
    <property type="protein sequence ID" value="AGF89351.1"/>
    <property type="molecule type" value="Genomic_DNA"/>
</dbReference>
<protein>
    <submittedName>
        <fullName evidence="1">Uncharacterized protein</fullName>
    </submittedName>
</protein>
<organism evidence="1">
    <name type="scientific">Salmonella phage FSL SP-062</name>
    <dbReference type="NCBI Taxonomy" id="1173759"/>
    <lineage>
        <taxon>Viruses</taxon>
        <taxon>Duplodnaviria</taxon>
        <taxon>Heunggongvirae</taxon>
        <taxon>Uroviricota</taxon>
        <taxon>Caudoviricetes</taxon>
        <taxon>Nonanavirus</taxon>
    </lineage>
</organism>
<sequence>MFQVNQHVEITSPRLLEVLARRKSKPFGIVVAVDPQAEYPVKVRITDDNGFQIPFTFDGEKCDFTFSFTMDGHHDHRSLSPDLKVVNV</sequence>